<evidence type="ECO:0000313" key="4">
    <source>
        <dbReference type="EMBL" id="MCD2198143.1"/>
    </source>
</evidence>
<dbReference type="Pfam" id="PF13185">
    <property type="entry name" value="GAF_2"/>
    <property type="match status" value="1"/>
</dbReference>
<organism evidence="4 5">
    <name type="scientific">Actinomycetospora endophytica</name>
    <dbReference type="NCBI Taxonomy" id="2291215"/>
    <lineage>
        <taxon>Bacteria</taxon>
        <taxon>Bacillati</taxon>
        <taxon>Actinomycetota</taxon>
        <taxon>Actinomycetes</taxon>
        <taxon>Pseudonocardiales</taxon>
        <taxon>Pseudonocardiaceae</taxon>
        <taxon>Actinomycetospora</taxon>
    </lineage>
</organism>
<evidence type="ECO:0000256" key="1">
    <source>
        <dbReference type="ARBA" id="ARBA00022801"/>
    </source>
</evidence>
<dbReference type="InterPro" id="IPR003594">
    <property type="entry name" value="HATPase_dom"/>
</dbReference>
<dbReference type="InterPro" id="IPR036457">
    <property type="entry name" value="PPM-type-like_dom_sf"/>
</dbReference>
<dbReference type="EMBL" id="JAJNDB010000011">
    <property type="protein sequence ID" value="MCD2198143.1"/>
    <property type="molecule type" value="Genomic_DNA"/>
</dbReference>
<feature type="domain" description="PPM-type phosphatase" evidence="3">
    <location>
        <begin position="189"/>
        <end position="400"/>
    </location>
</feature>
<dbReference type="Gene3D" id="3.30.450.40">
    <property type="match status" value="1"/>
</dbReference>
<dbReference type="SMART" id="SM00065">
    <property type="entry name" value="GAF"/>
    <property type="match status" value="1"/>
</dbReference>
<name>A0ABS8PIP8_9PSEU</name>
<dbReference type="InterPro" id="IPR036890">
    <property type="entry name" value="HATPase_C_sf"/>
</dbReference>
<gene>
    <name evidence="4" type="ORF">LQ327_32715</name>
</gene>
<dbReference type="SMART" id="SM00331">
    <property type="entry name" value="PP2C_SIG"/>
    <property type="match status" value="1"/>
</dbReference>
<dbReference type="RefSeq" id="WP_230740813.1">
    <property type="nucleotide sequence ID" value="NZ_JAJNDB010000011.1"/>
</dbReference>
<keyword evidence="1" id="KW-0378">Hydrolase</keyword>
<keyword evidence="5" id="KW-1185">Reference proteome</keyword>
<evidence type="ECO:0000313" key="5">
    <source>
        <dbReference type="Proteomes" id="UP001199469"/>
    </source>
</evidence>
<dbReference type="Gene3D" id="3.30.565.10">
    <property type="entry name" value="Histidine kinase-like ATPase, C-terminal domain"/>
    <property type="match status" value="1"/>
</dbReference>
<dbReference type="Pfam" id="PF13581">
    <property type="entry name" value="HATPase_c_2"/>
    <property type="match status" value="1"/>
</dbReference>
<dbReference type="SUPFAM" id="SSF55874">
    <property type="entry name" value="ATPase domain of HSP90 chaperone/DNA topoisomerase II/histidine kinase"/>
    <property type="match status" value="1"/>
</dbReference>
<protein>
    <submittedName>
        <fullName evidence="4">SpoIIE family protein phosphatase</fullName>
    </submittedName>
</protein>
<feature type="domain" description="GAF" evidence="2">
    <location>
        <begin position="27"/>
        <end position="172"/>
    </location>
</feature>
<comment type="caution">
    <text evidence="4">The sequence shown here is derived from an EMBL/GenBank/DDBJ whole genome shotgun (WGS) entry which is preliminary data.</text>
</comment>
<proteinExistence type="predicted"/>
<evidence type="ECO:0000259" key="2">
    <source>
        <dbReference type="SMART" id="SM00065"/>
    </source>
</evidence>
<dbReference type="CDD" id="cd16936">
    <property type="entry name" value="HATPase_RsbW-like"/>
    <property type="match status" value="1"/>
</dbReference>
<dbReference type="InterPro" id="IPR003018">
    <property type="entry name" value="GAF"/>
</dbReference>
<dbReference type="SUPFAM" id="SSF81606">
    <property type="entry name" value="PP2C-like"/>
    <property type="match status" value="1"/>
</dbReference>
<sequence length="532" mass="57088">MTVPSTTDEDRLRRIEFVTDSALAHLDVKDLLDELLDRVRSLLGVDTAAVLLFDASATHLVATAARGIEEEVRQGVRIPLGQGFAGRIAAERRPVIIEQVDHSNVLNPILREKAIRSLLGVPLVIEGTVLGVLHVGTLTPRRFTEADTHLLQLVADRVALVTRTHQSDVDRAAAEALQHSLMPGTLPQIAGLELTARYVPGQAGGLGGDWYDVFTLPSGRVGVVMGDVVGRGFQAAVVMGRLRSALRAFAREEDDPAEVLERLDGNVQHFEDNVMATVLYAVFEPSLDQVMLTVAGHLPPVLAVPGDAGRLLQLPVDLPVGVSVGPPRRTTVIDLPPGSLLFLYTDGLVERRGRSLDEGLDRLCGAVRAVDIETTCTTVMSRMVGAEPVADDVAVLVAHRAEASEAAPLYLVLPAVLRSLAEVRSALRRWLASVGATPDDVTDILVAVGEACSNVVEHAYGPGGGNLMLHAERGEDQVTVTVWDNGRWRSARGENRGRGTTLMQQCSDAVDVTAGPHGTTVRMQRHLSGETR</sequence>
<dbReference type="SUPFAM" id="SSF55781">
    <property type="entry name" value="GAF domain-like"/>
    <property type="match status" value="1"/>
</dbReference>
<dbReference type="PANTHER" id="PTHR43156:SF2">
    <property type="entry name" value="STAGE II SPORULATION PROTEIN E"/>
    <property type="match status" value="1"/>
</dbReference>
<evidence type="ECO:0000259" key="3">
    <source>
        <dbReference type="SMART" id="SM00331"/>
    </source>
</evidence>
<accession>A0ABS8PIP8</accession>
<dbReference type="Proteomes" id="UP001199469">
    <property type="component" value="Unassembled WGS sequence"/>
</dbReference>
<dbReference type="InterPro" id="IPR029016">
    <property type="entry name" value="GAF-like_dom_sf"/>
</dbReference>
<dbReference type="InterPro" id="IPR001932">
    <property type="entry name" value="PPM-type_phosphatase-like_dom"/>
</dbReference>
<dbReference type="InterPro" id="IPR052016">
    <property type="entry name" value="Bact_Sigma-Reg"/>
</dbReference>
<dbReference type="PANTHER" id="PTHR43156">
    <property type="entry name" value="STAGE II SPORULATION PROTEIN E-RELATED"/>
    <property type="match status" value="1"/>
</dbReference>
<reference evidence="4 5" key="1">
    <citation type="submission" date="2021-11" db="EMBL/GenBank/DDBJ databases">
        <title>Draft genome sequence of Actinomycetospora sp. SF1 isolated from the rhizosphere soil.</title>
        <authorList>
            <person name="Duangmal K."/>
            <person name="Chantavorakit T."/>
        </authorList>
    </citation>
    <scope>NUCLEOTIDE SEQUENCE [LARGE SCALE GENOMIC DNA]</scope>
    <source>
        <strain evidence="4 5">TBRC 5722</strain>
    </source>
</reference>
<dbReference type="Pfam" id="PF07228">
    <property type="entry name" value="SpoIIE"/>
    <property type="match status" value="1"/>
</dbReference>
<dbReference type="Gene3D" id="3.60.40.10">
    <property type="entry name" value="PPM-type phosphatase domain"/>
    <property type="match status" value="1"/>
</dbReference>